<dbReference type="EMBL" id="AMRV01000003">
    <property type="protein sequence ID" value="EMD83300.1"/>
    <property type="molecule type" value="Genomic_DNA"/>
</dbReference>
<organism evidence="2 3">
    <name type="scientific">Pacificimonas flava</name>
    <dbReference type="NCBI Taxonomy" id="1234595"/>
    <lineage>
        <taxon>Bacteria</taxon>
        <taxon>Pseudomonadati</taxon>
        <taxon>Pseudomonadota</taxon>
        <taxon>Alphaproteobacteria</taxon>
        <taxon>Sphingomonadales</taxon>
        <taxon>Sphingosinicellaceae</taxon>
        <taxon>Pacificimonas</taxon>
    </lineage>
</organism>
<keyword evidence="1" id="KW-1133">Transmembrane helix</keyword>
<gene>
    <name evidence="2" type="ORF">C725_1201</name>
</gene>
<dbReference type="RefSeq" id="WP_008600914.1">
    <property type="nucleotide sequence ID" value="NZ_AMRV01000003.1"/>
</dbReference>
<evidence type="ECO:0000313" key="2">
    <source>
        <dbReference type="EMBL" id="EMD83300.1"/>
    </source>
</evidence>
<feature type="transmembrane region" description="Helical" evidence="1">
    <location>
        <begin position="16"/>
        <end position="38"/>
    </location>
</feature>
<dbReference type="PANTHER" id="PTHR34219">
    <property type="entry name" value="IRON-REGULATED INNER MEMBRANE PROTEIN-RELATED"/>
    <property type="match status" value="1"/>
</dbReference>
<proteinExistence type="predicted"/>
<dbReference type="OrthoDB" id="6307929at2"/>
<keyword evidence="1" id="KW-0472">Membrane</keyword>
<keyword evidence="3" id="KW-1185">Reference proteome</keyword>
<feature type="transmembrane region" description="Helical" evidence="1">
    <location>
        <begin position="154"/>
        <end position="178"/>
    </location>
</feature>
<dbReference type="Proteomes" id="UP000011717">
    <property type="component" value="Unassembled WGS sequence"/>
</dbReference>
<dbReference type="Pfam" id="PF03929">
    <property type="entry name" value="PepSY_TM"/>
    <property type="match status" value="1"/>
</dbReference>
<evidence type="ECO:0000313" key="3">
    <source>
        <dbReference type="Proteomes" id="UP000011717"/>
    </source>
</evidence>
<feature type="transmembrane region" description="Helical" evidence="1">
    <location>
        <begin position="351"/>
        <end position="372"/>
    </location>
</feature>
<feature type="transmembrane region" description="Helical" evidence="1">
    <location>
        <begin position="480"/>
        <end position="499"/>
    </location>
</feature>
<reference evidence="2 3" key="1">
    <citation type="journal article" date="2013" name="Genome Announc.">
        <title>Draft Genome Sequence of Strain JLT2015T, Belonging to the Family Sphingomonadaceae of the Alphaproteobacteria.</title>
        <authorList>
            <person name="Tang K."/>
            <person name="Liu K."/>
            <person name="Li S."/>
            <person name="Jiao N."/>
        </authorList>
    </citation>
    <scope>NUCLEOTIDE SEQUENCE [LARGE SCALE GENOMIC DNA]</scope>
    <source>
        <strain evidence="2 3">JLT2015</strain>
    </source>
</reference>
<keyword evidence="1" id="KW-0812">Transmembrane</keyword>
<dbReference type="PATRIC" id="fig|1234595.3.peg.1203"/>
<dbReference type="InterPro" id="IPR005625">
    <property type="entry name" value="PepSY-ass_TM"/>
</dbReference>
<name>M2SD70_9SPHN</name>
<protein>
    <submittedName>
        <fullName evidence="2">Putative iron-regulated membrane protein</fullName>
    </submittedName>
</protein>
<evidence type="ECO:0000256" key="1">
    <source>
        <dbReference type="SAM" id="Phobius"/>
    </source>
</evidence>
<feature type="transmembrane region" description="Helical" evidence="1">
    <location>
        <begin position="199"/>
        <end position="221"/>
    </location>
</feature>
<feature type="transmembrane region" description="Helical" evidence="1">
    <location>
        <begin position="430"/>
        <end position="448"/>
    </location>
</feature>
<feature type="transmembrane region" description="Helical" evidence="1">
    <location>
        <begin position="393"/>
        <end position="415"/>
    </location>
</feature>
<dbReference type="PANTHER" id="PTHR34219:SF9">
    <property type="entry name" value="IRON-REGULATED INNER MEMBRANE PROTEIN"/>
    <property type="match status" value="1"/>
</dbReference>
<accession>M2SD70</accession>
<feature type="transmembrane region" description="Helical" evidence="1">
    <location>
        <begin position="455"/>
        <end position="474"/>
    </location>
</feature>
<dbReference type="AlphaFoldDB" id="M2SD70"/>
<comment type="caution">
    <text evidence="2">The sequence shown here is derived from an EMBL/GenBank/DDBJ whole genome shotgun (WGS) entry which is preliminary data.</text>
</comment>
<sequence length="527" mass="56443">MKVRTDIVKMYKEIHGWVGIVSGLALFIAFYAGAITMFEEPLQRWATPPAQLAPPVPLERTQELIDRVLAAHPEAADDYQVHLQTGPERPARMTWETDLPGGGGHHEHEIWYAALSPDGALQVTRQGPSPVAELVDVLHQQVGLPFPHEVAMPIMGAVALLYTIAIVSGLIVLLPSLVKDLFAVRIGRNVKRMWLDVHNVLGLFSLPFHLIMALTAIIFAFHDQFYDAQGAAFGGAPPPEAAVAGPAPEADRSVLGPMGVTARLAEQAPGFQPVEIGYGVGRNGIPTVRVSGRDERYGLRGPTLGFAELDPYTGDLTGTDYMPGHQDGWSATVTSFFALHFGNFGGAPVRWSYFLLGIAGAFLFYTGNLLWIESRRRRERKAGAVQQTRSTKVLAVLTVGVPLGCVAGISVTIAAAKPFGASATEGLHSVVYYAVFLAFTGWALVRGASRAGSELLAATALAALSVPATTLLTMGLHPPVVPIVDFLSLILAFALLIMFRRTALRARGGPADSVWANTPQLAATQQG</sequence>